<feature type="compositionally biased region" description="Basic and acidic residues" evidence="1">
    <location>
        <begin position="78"/>
        <end position="95"/>
    </location>
</feature>
<feature type="compositionally biased region" description="Basic residues" evidence="1">
    <location>
        <begin position="96"/>
        <end position="119"/>
    </location>
</feature>
<feature type="compositionally biased region" description="Polar residues" evidence="1">
    <location>
        <begin position="50"/>
        <end position="63"/>
    </location>
</feature>
<dbReference type="AlphaFoldDB" id="A0A8R1IER1"/>
<evidence type="ECO:0000313" key="2">
    <source>
        <dbReference type="EnsemblMetazoa" id="CJA30797.1"/>
    </source>
</evidence>
<accession>A0A8R1IER1</accession>
<keyword evidence="3" id="KW-1185">Reference proteome</keyword>
<organism evidence="2 3">
    <name type="scientific">Caenorhabditis japonica</name>
    <dbReference type="NCBI Taxonomy" id="281687"/>
    <lineage>
        <taxon>Eukaryota</taxon>
        <taxon>Metazoa</taxon>
        <taxon>Ecdysozoa</taxon>
        <taxon>Nematoda</taxon>
        <taxon>Chromadorea</taxon>
        <taxon>Rhabditida</taxon>
        <taxon>Rhabditina</taxon>
        <taxon>Rhabditomorpha</taxon>
        <taxon>Rhabditoidea</taxon>
        <taxon>Rhabditidae</taxon>
        <taxon>Peloderinae</taxon>
        <taxon>Caenorhabditis</taxon>
    </lineage>
</organism>
<evidence type="ECO:0000256" key="1">
    <source>
        <dbReference type="SAM" id="MobiDB-lite"/>
    </source>
</evidence>
<dbReference type="Proteomes" id="UP000005237">
    <property type="component" value="Unassembled WGS sequence"/>
</dbReference>
<reference evidence="3" key="1">
    <citation type="submission" date="2010-08" db="EMBL/GenBank/DDBJ databases">
        <authorList>
            <consortium name="Caenorhabditis japonica Sequencing Consortium"/>
            <person name="Wilson R.K."/>
        </authorList>
    </citation>
    <scope>NUCLEOTIDE SEQUENCE [LARGE SCALE GENOMIC DNA]</scope>
    <source>
        <strain evidence="3">DF5081</strain>
    </source>
</reference>
<evidence type="ECO:0000313" key="3">
    <source>
        <dbReference type="Proteomes" id="UP000005237"/>
    </source>
</evidence>
<reference evidence="2" key="2">
    <citation type="submission" date="2022-06" db="UniProtKB">
        <authorList>
            <consortium name="EnsemblMetazoa"/>
        </authorList>
    </citation>
    <scope>IDENTIFICATION</scope>
    <source>
        <strain evidence="2">DF5081</strain>
    </source>
</reference>
<sequence>AARKQNKQEKGQKIDPQERIETNRHQEETKAEQTAIHASSPMTTEDPAGITTTKIAEITSQCQKIDKADETEQQPTDQFDHRKMLELGQNPDRKTKQLRRQSLRNRPRLHRRKLEKRFG</sequence>
<name>A0A8R1IER1_CAEJA</name>
<proteinExistence type="predicted"/>
<dbReference type="EnsemblMetazoa" id="CJA30797.1">
    <property type="protein sequence ID" value="CJA30797.1"/>
    <property type="gene ID" value="WBGene00206644"/>
</dbReference>
<feature type="region of interest" description="Disordered" evidence="1">
    <location>
        <begin position="1"/>
        <end position="119"/>
    </location>
</feature>
<feature type="compositionally biased region" description="Basic and acidic residues" evidence="1">
    <location>
        <begin position="1"/>
        <end position="31"/>
    </location>
</feature>
<protein>
    <submittedName>
        <fullName evidence="2">Uncharacterized protein</fullName>
    </submittedName>
</protein>